<name>A0ABQ4INP6_9ACTN</name>
<dbReference type="Proteomes" id="UP000643165">
    <property type="component" value="Unassembled WGS sequence"/>
</dbReference>
<evidence type="ECO:0000313" key="1">
    <source>
        <dbReference type="EMBL" id="GIJ19431.1"/>
    </source>
</evidence>
<accession>A0ABQ4INP6</accession>
<evidence type="ECO:0008006" key="3">
    <source>
        <dbReference type="Google" id="ProtNLM"/>
    </source>
</evidence>
<protein>
    <recommendedName>
        <fullName evidence="3">Antibiotic biosynthesis monooxygenase</fullName>
    </recommendedName>
</protein>
<comment type="caution">
    <text evidence="1">The sequence shown here is derived from an EMBL/GenBank/DDBJ whole genome shotgun (WGS) entry which is preliminary data.</text>
</comment>
<organism evidence="1 2">
    <name type="scientific">Micromonospora lutea</name>
    <dbReference type="NCBI Taxonomy" id="419825"/>
    <lineage>
        <taxon>Bacteria</taxon>
        <taxon>Bacillati</taxon>
        <taxon>Actinomycetota</taxon>
        <taxon>Actinomycetes</taxon>
        <taxon>Micromonosporales</taxon>
        <taxon>Micromonosporaceae</taxon>
        <taxon>Micromonospora</taxon>
    </lineage>
</organism>
<proteinExistence type="predicted"/>
<gene>
    <name evidence="1" type="ORF">Vlu01_00550</name>
</gene>
<keyword evidence="2" id="KW-1185">Reference proteome</keyword>
<sequence>MLGKDEELVTETAAAVCLVALVELPDAAVEAGQRYEDTVLALLPRHGGHLERRLRTDDGRTEVHVIRFDTRAGYEGFLTDPERTALRASLGEAAPQTRVLEVHEV</sequence>
<evidence type="ECO:0000313" key="2">
    <source>
        <dbReference type="Proteomes" id="UP000643165"/>
    </source>
</evidence>
<reference evidence="1 2" key="1">
    <citation type="submission" date="2021-01" db="EMBL/GenBank/DDBJ databases">
        <title>Whole genome shotgun sequence of Verrucosispora lutea NBRC 106530.</title>
        <authorList>
            <person name="Komaki H."/>
            <person name="Tamura T."/>
        </authorList>
    </citation>
    <scope>NUCLEOTIDE SEQUENCE [LARGE SCALE GENOMIC DNA]</scope>
    <source>
        <strain evidence="1 2">NBRC 106530</strain>
    </source>
</reference>
<dbReference type="EMBL" id="BOPB01000001">
    <property type="protein sequence ID" value="GIJ19431.1"/>
    <property type="molecule type" value="Genomic_DNA"/>
</dbReference>